<protein>
    <submittedName>
        <fullName evidence="2">Uncharacterized protein</fullName>
    </submittedName>
</protein>
<dbReference type="EMBL" id="BMKV01000001">
    <property type="protein sequence ID" value="GGI73679.1"/>
    <property type="molecule type" value="Genomic_DNA"/>
</dbReference>
<dbReference type="Proteomes" id="UP000658754">
    <property type="component" value="Unassembled WGS sequence"/>
</dbReference>
<organism evidence="2 3">
    <name type="scientific">Pseudarthrobacter scleromae</name>
    <dbReference type="NCBI Taxonomy" id="158897"/>
    <lineage>
        <taxon>Bacteria</taxon>
        <taxon>Bacillati</taxon>
        <taxon>Actinomycetota</taxon>
        <taxon>Actinomycetes</taxon>
        <taxon>Micrococcales</taxon>
        <taxon>Micrococcaceae</taxon>
        <taxon>Pseudarthrobacter</taxon>
    </lineage>
</organism>
<keyword evidence="3" id="KW-1185">Reference proteome</keyword>
<evidence type="ECO:0000313" key="2">
    <source>
        <dbReference type="EMBL" id="GGI73679.1"/>
    </source>
</evidence>
<proteinExistence type="predicted"/>
<comment type="caution">
    <text evidence="2">The sequence shown here is derived from an EMBL/GenBank/DDBJ whole genome shotgun (WGS) entry which is preliminary data.</text>
</comment>
<sequence>MRTAQKEETPGAVEAARAGLLEFCRGSAWDHTGMPQRDIGGGTGQLPGQGRPGNFRACHGVSAYDDAPFVGWQCSGEGKGGALLKGLIHSPGQ</sequence>
<name>A0ABQ2CCI6_9MICC</name>
<accession>A0ABQ2CCI6</accession>
<evidence type="ECO:0000313" key="3">
    <source>
        <dbReference type="Proteomes" id="UP000658754"/>
    </source>
</evidence>
<evidence type="ECO:0000256" key="1">
    <source>
        <dbReference type="SAM" id="MobiDB-lite"/>
    </source>
</evidence>
<reference evidence="3" key="1">
    <citation type="journal article" date="2019" name="Int. J. Syst. Evol. Microbiol.">
        <title>The Global Catalogue of Microorganisms (GCM) 10K type strain sequencing project: providing services to taxonomists for standard genome sequencing and annotation.</title>
        <authorList>
            <consortium name="The Broad Institute Genomics Platform"/>
            <consortium name="The Broad Institute Genome Sequencing Center for Infectious Disease"/>
            <person name="Wu L."/>
            <person name="Ma J."/>
        </authorList>
    </citation>
    <scope>NUCLEOTIDE SEQUENCE [LARGE SCALE GENOMIC DNA]</scope>
    <source>
        <strain evidence="3">CGMCC 1.3601</strain>
    </source>
</reference>
<gene>
    <name evidence="2" type="ORF">GCM10007175_08250</name>
</gene>
<feature type="compositionally biased region" description="Gly residues" evidence="1">
    <location>
        <begin position="39"/>
        <end position="51"/>
    </location>
</feature>
<feature type="region of interest" description="Disordered" evidence="1">
    <location>
        <begin position="32"/>
        <end position="52"/>
    </location>
</feature>